<dbReference type="STRING" id="990268.JCM19235_2701"/>
<feature type="region of interest" description="Disordered" evidence="1">
    <location>
        <begin position="1"/>
        <end position="22"/>
    </location>
</feature>
<evidence type="ECO:0000256" key="1">
    <source>
        <dbReference type="SAM" id="MobiDB-lite"/>
    </source>
</evidence>
<sequence>MSLNDDKTSLEKSPPIRKFNGEVVGSGITHRYQGLKQV</sequence>
<evidence type="ECO:0000313" key="2">
    <source>
        <dbReference type="EMBL" id="GAL19278.1"/>
    </source>
</evidence>
<keyword evidence="3" id="KW-1185">Reference proteome</keyword>
<dbReference type="Proteomes" id="UP000029228">
    <property type="component" value="Unassembled WGS sequence"/>
</dbReference>
<accession>A0A090RXH7</accession>
<gene>
    <name evidence="2" type="ORF">JCM19235_2701</name>
</gene>
<dbReference type="AlphaFoldDB" id="A0A090RXH7"/>
<dbReference type="EMBL" id="BBMR01000003">
    <property type="protein sequence ID" value="GAL19278.1"/>
    <property type="molecule type" value="Genomic_DNA"/>
</dbReference>
<name>A0A090RXH7_9VIBR</name>
<comment type="caution">
    <text evidence="2">The sequence shown here is derived from an EMBL/GenBank/DDBJ whole genome shotgun (WGS) entry which is preliminary data.</text>
</comment>
<proteinExistence type="predicted"/>
<reference evidence="2 3" key="1">
    <citation type="submission" date="2014-09" db="EMBL/GenBank/DDBJ databases">
        <title>Vibrio maritimus JCM 19235. (C45) whole genome shotgun sequence.</title>
        <authorList>
            <person name="Sawabe T."/>
            <person name="Meirelles P."/>
            <person name="Nakanishi M."/>
            <person name="Sayaka M."/>
            <person name="Hattori M."/>
            <person name="Ohkuma M."/>
        </authorList>
    </citation>
    <scope>NUCLEOTIDE SEQUENCE [LARGE SCALE GENOMIC DNA]</scope>
    <source>
        <strain evidence="3">JCM19235</strain>
    </source>
</reference>
<feature type="compositionally biased region" description="Basic and acidic residues" evidence="1">
    <location>
        <begin position="1"/>
        <end position="10"/>
    </location>
</feature>
<evidence type="ECO:0000313" key="3">
    <source>
        <dbReference type="Proteomes" id="UP000029228"/>
    </source>
</evidence>
<protein>
    <submittedName>
        <fullName evidence="2">Uncharacterized protein</fullName>
    </submittedName>
</protein>
<organism evidence="2 3">
    <name type="scientific">Vibrio maritimus</name>
    <dbReference type="NCBI Taxonomy" id="990268"/>
    <lineage>
        <taxon>Bacteria</taxon>
        <taxon>Pseudomonadati</taxon>
        <taxon>Pseudomonadota</taxon>
        <taxon>Gammaproteobacteria</taxon>
        <taxon>Vibrionales</taxon>
        <taxon>Vibrionaceae</taxon>
        <taxon>Vibrio</taxon>
    </lineage>
</organism>
<reference evidence="2 3" key="2">
    <citation type="submission" date="2014-09" db="EMBL/GenBank/DDBJ databases">
        <authorList>
            <consortium name="NBRP consortium"/>
            <person name="Sawabe T."/>
            <person name="Meirelles P."/>
            <person name="Nakanishi M."/>
            <person name="Sayaka M."/>
            <person name="Hattori M."/>
            <person name="Ohkuma M."/>
        </authorList>
    </citation>
    <scope>NUCLEOTIDE SEQUENCE [LARGE SCALE GENOMIC DNA]</scope>
    <source>
        <strain evidence="3">JCM19235</strain>
    </source>
</reference>